<dbReference type="CDD" id="cd00254">
    <property type="entry name" value="LT-like"/>
    <property type="match status" value="1"/>
</dbReference>
<gene>
    <name evidence="3" type="ORF">ACFO3E_15775</name>
</gene>
<dbReference type="Gene3D" id="1.10.530.10">
    <property type="match status" value="1"/>
</dbReference>
<evidence type="ECO:0000256" key="1">
    <source>
        <dbReference type="ARBA" id="ARBA00009387"/>
    </source>
</evidence>
<accession>A0ABV9F436</accession>
<dbReference type="InterPro" id="IPR008258">
    <property type="entry name" value="Transglycosylase_SLT_dom_1"/>
</dbReference>
<dbReference type="Pfam" id="PF01464">
    <property type="entry name" value="SLT"/>
    <property type="match status" value="1"/>
</dbReference>
<dbReference type="Proteomes" id="UP001595957">
    <property type="component" value="Unassembled WGS sequence"/>
</dbReference>
<sequence>MAVTRCGTVPTGFLAPDAESRRQTYFALMSRSACEHGLPIGLFDAMIIQENQYNPLALSPKRAFGLAQLMPGTAAMLGVNRFDVVDNLRGGAK</sequence>
<evidence type="ECO:0000313" key="4">
    <source>
        <dbReference type="Proteomes" id="UP001595957"/>
    </source>
</evidence>
<protein>
    <submittedName>
        <fullName evidence="3">Transglycosylase SLT domain-containing protein</fullName>
    </submittedName>
</protein>
<keyword evidence="4" id="KW-1185">Reference proteome</keyword>
<dbReference type="InterPro" id="IPR023346">
    <property type="entry name" value="Lysozyme-like_dom_sf"/>
</dbReference>
<evidence type="ECO:0000259" key="2">
    <source>
        <dbReference type="Pfam" id="PF01464"/>
    </source>
</evidence>
<organism evidence="3 4">
    <name type="scientific">Sphingobium tyrosinilyticum</name>
    <dbReference type="NCBI Taxonomy" id="2715436"/>
    <lineage>
        <taxon>Bacteria</taxon>
        <taxon>Pseudomonadati</taxon>
        <taxon>Pseudomonadota</taxon>
        <taxon>Alphaproteobacteria</taxon>
        <taxon>Sphingomonadales</taxon>
        <taxon>Sphingomonadaceae</taxon>
        <taxon>Sphingobium</taxon>
    </lineage>
</organism>
<dbReference type="SUPFAM" id="SSF53955">
    <property type="entry name" value="Lysozyme-like"/>
    <property type="match status" value="1"/>
</dbReference>
<reference evidence="4" key="1">
    <citation type="journal article" date="2019" name="Int. J. Syst. Evol. Microbiol.">
        <title>The Global Catalogue of Microorganisms (GCM) 10K type strain sequencing project: providing services to taxonomists for standard genome sequencing and annotation.</title>
        <authorList>
            <consortium name="The Broad Institute Genomics Platform"/>
            <consortium name="The Broad Institute Genome Sequencing Center for Infectious Disease"/>
            <person name="Wu L."/>
            <person name="Ma J."/>
        </authorList>
    </citation>
    <scope>NUCLEOTIDE SEQUENCE [LARGE SCALE GENOMIC DNA]</scope>
    <source>
        <strain evidence="4">NBRC 103632</strain>
    </source>
</reference>
<evidence type="ECO:0000313" key="3">
    <source>
        <dbReference type="EMBL" id="MFC4595627.1"/>
    </source>
</evidence>
<feature type="domain" description="Transglycosylase SLT" evidence="2">
    <location>
        <begin position="32"/>
        <end position="92"/>
    </location>
</feature>
<name>A0ABV9F436_9SPHN</name>
<dbReference type="EMBL" id="JBHSFZ010000048">
    <property type="protein sequence ID" value="MFC4595627.1"/>
    <property type="molecule type" value="Genomic_DNA"/>
</dbReference>
<dbReference type="RefSeq" id="WP_380806025.1">
    <property type="nucleotide sequence ID" value="NZ_JBHSFZ010000048.1"/>
</dbReference>
<proteinExistence type="inferred from homology"/>
<comment type="caution">
    <text evidence="3">The sequence shown here is derived from an EMBL/GenBank/DDBJ whole genome shotgun (WGS) entry which is preliminary data.</text>
</comment>
<comment type="similarity">
    <text evidence="1">Belongs to the virb1 family.</text>
</comment>